<name>A0ABY4A8F6_9BURK</name>
<dbReference type="Proteomes" id="UP000831532">
    <property type="component" value="Chromosome"/>
</dbReference>
<keyword evidence="2" id="KW-0732">Signal</keyword>
<protein>
    <recommendedName>
        <fullName evidence="5">DUF2314 domain-containing protein</fullName>
    </recommendedName>
</protein>
<gene>
    <name evidence="3" type="ORF">INH39_04895</name>
</gene>
<evidence type="ECO:0000313" key="3">
    <source>
        <dbReference type="EMBL" id="UOD31069.1"/>
    </source>
</evidence>
<evidence type="ECO:0000256" key="2">
    <source>
        <dbReference type="SAM" id="SignalP"/>
    </source>
</evidence>
<keyword evidence="4" id="KW-1185">Reference proteome</keyword>
<evidence type="ECO:0000313" key="4">
    <source>
        <dbReference type="Proteomes" id="UP000831532"/>
    </source>
</evidence>
<organism evidence="3 4">
    <name type="scientific">Massilia violaceinigra</name>
    <dbReference type="NCBI Taxonomy" id="2045208"/>
    <lineage>
        <taxon>Bacteria</taxon>
        <taxon>Pseudomonadati</taxon>
        <taxon>Pseudomonadota</taxon>
        <taxon>Betaproteobacteria</taxon>
        <taxon>Burkholderiales</taxon>
        <taxon>Oxalobacteraceae</taxon>
        <taxon>Telluria group</taxon>
        <taxon>Massilia</taxon>
    </lineage>
</organism>
<sequence>MTGSSKKLVLLLAMVAFVSAGAALYHNHHEENLAPAASGATPAPKAAQAARTKAQAIDALMALPELKAWSAHIDKSSGGKAHGAVLDDEGDGTKNIGGKRYWSLSFVENSDEAAHRWETFLVATSGDEILVDDTNDDRQLSLAQWRAEKRPLDRIAKPAGSAPAAAAPPPQ</sequence>
<feature type="chain" id="PRO_5046760950" description="DUF2314 domain-containing protein" evidence="2">
    <location>
        <begin position="23"/>
        <end position="171"/>
    </location>
</feature>
<proteinExistence type="predicted"/>
<dbReference type="RefSeq" id="WP_243492242.1">
    <property type="nucleotide sequence ID" value="NZ_CP063361.1"/>
</dbReference>
<feature type="signal peptide" evidence="2">
    <location>
        <begin position="1"/>
        <end position="22"/>
    </location>
</feature>
<accession>A0ABY4A8F6</accession>
<dbReference type="EMBL" id="CP063361">
    <property type="protein sequence ID" value="UOD31069.1"/>
    <property type="molecule type" value="Genomic_DNA"/>
</dbReference>
<feature type="region of interest" description="Disordered" evidence="1">
    <location>
        <begin position="151"/>
        <end position="171"/>
    </location>
</feature>
<reference evidence="3 4" key="1">
    <citation type="submission" date="2020-10" db="EMBL/GenBank/DDBJ databases">
        <title>Genome analysis of Massilia species.</title>
        <authorList>
            <person name="Jung D.-H."/>
        </authorList>
    </citation>
    <scope>NUCLEOTIDE SEQUENCE [LARGE SCALE GENOMIC DNA]</scope>
    <source>
        <strain evidence="4">sipir</strain>
    </source>
</reference>
<evidence type="ECO:0000256" key="1">
    <source>
        <dbReference type="SAM" id="MobiDB-lite"/>
    </source>
</evidence>
<evidence type="ECO:0008006" key="5">
    <source>
        <dbReference type="Google" id="ProtNLM"/>
    </source>
</evidence>